<feature type="region of interest" description="Disordered" evidence="1">
    <location>
        <begin position="45"/>
        <end position="72"/>
    </location>
</feature>
<organism evidence="2 3">
    <name type="scientific">Plectus sambesii</name>
    <dbReference type="NCBI Taxonomy" id="2011161"/>
    <lineage>
        <taxon>Eukaryota</taxon>
        <taxon>Metazoa</taxon>
        <taxon>Ecdysozoa</taxon>
        <taxon>Nematoda</taxon>
        <taxon>Chromadorea</taxon>
        <taxon>Plectida</taxon>
        <taxon>Plectina</taxon>
        <taxon>Plectoidea</taxon>
        <taxon>Plectidae</taxon>
        <taxon>Plectus</taxon>
    </lineage>
</organism>
<feature type="compositionally biased region" description="Basic and acidic residues" evidence="1">
    <location>
        <begin position="1"/>
        <end position="13"/>
    </location>
</feature>
<evidence type="ECO:0000256" key="1">
    <source>
        <dbReference type="SAM" id="MobiDB-lite"/>
    </source>
</evidence>
<feature type="region of interest" description="Disordered" evidence="1">
    <location>
        <begin position="1"/>
        <end position="27"/>
    </location>
</feature>
<name>A0A914UIY2_9BILA</name>
<evidence type="ECO:0000313" key="2">
    <source>
        <dbReference type="Proteomes" id="UP000887566"/>
    </source>
</evidence>
<sequence length="72" mass="7753">MPDQKDSKAKKDLASGGANKPAKGQMDLKKILQSNEMQKFISEMNNHGPVRDSSKMKPGVIIGPGSGAMLRK</sequence>
<dbReference type="AlphaFoldDB" id="A0A914UIY2"/>
<dbReference type="WBParaSite" id="PSAMB.scaffold1049size36678.g10579.t1">
    <property type="protein sequence ID" value="PSAMB.scaffold1049size36678.g10579.t1"/>
    <property type="gene ID" value="PSAMB.scaffold1049size36678.g10579"/>
</dbReference>
<keyword evidence="2" id="KW-1185">Reference proteome</keyword>
<accession>A0A914UIY2</accession>
<proteinExistence type="predicted"/>
<protein>
    <submittedName>
        <fullName evidence="3">Uncharacterized protein</fullName>
    </submittedName>
</protein>
<dbReference type="Proteomes" id="UP000887566">
    <property type="component" value="Unplaced"/>
</dbReference>
<reference evidence="3" key="1">
    <citation type="submission" date="2022-11" db="UniProtKB">
        <authorList>
            <consortium name="WormBaseParasite"/>
        </authorList>
    </citation>
    <scope>IDENTIFICATION</scope>
</reference>
<evidence type="ECO:0000313" key="3">
    <source>
        <dbReference type="WBParaSite" id="PSAMB.scaffold1049size36678.g10579.t1"/>
    </source>
</evidence>